<keyword evidence="2" id="KW-1185">Reference proteome</keyword>
<comment type="caution">
    <text evidence="1">The sequence shown here is derived from an EMBL/GenBank/DDBJ whole genome shotgun (WGS) entry which is preliminary data.</text>
</comment>
<organism evidence="1 2">
    <name type="scientific">Stieleria varia</name>
    <dbReference type="NCBI Taxonomy" id="2528005"/>
    <lineage>
        <taxon>Bacteria</taxon>
        <taxon>Pseudomonadati</taxon>
        <taxon>Planctomycetota</taxon>
        <taxon>Planctomycetia</taxon>
        <taxon>Pirellulales</taxon>
        <taxon>Pirellulaceae</taxon>
        <taxon>Stieleria</taxon>
    </lineage>
</organism>
<sequence>MIADPASLPAAYTLGGECGVSCENLVGVRVVLAPEAAGMLQTPAALTGLLIDS</sequence>
<reference evidence="1 2" key="1">
    <citation type="submission" date="2019-02" db="EMBL/GenBank/DDBJ databases">
        <title>Deep-cultivation of Planctomycetes and their phenomic and genomic characterization uncovers novel biology.</title>
        <authorList>
            <person name="Wiegand S."/>
            <person name="Jogler M."/>
            <person name="Boedeker C."/>
            <person name="Pinto D."/>
            <person name="Vollmers J."/>
            <person name="Rivas-Marin E."/>
            <person name="Kohn T."/>
            <person name="Peeters S.H."/>
            <person name="Heuer A."/>
            <person name="Rast P."/>
            <person name="Oberbeckmann S."/>
            <person name="Bunk B."/>
            <person name="Jeske O."/>
            <person name="Meyerdierks A."/>
            <person name="Storesund J.E."/>
            <person name="Kallscheuer N."/>
            <person name="Luecker S."/>
            <person name="Lage O.M."/>
            <person name="Pohl T."/>
            <person name="Merkel B.J."/>
            <person name="Hornburger P."/>
            <person name="Mueller R.-W."/>
            <person name="Bruemmer F."/>
            <person name="Labrenz M."/>
            <person name="Spormann A.M."/>
            <person name="Op Den Camp H."/>
            <person name="Overmann J."/>
            <person name="Amann R."/>
            <person name="Jetten M.S.M."/>
            <person name="Mascher T."/>
            <person name="Medema M.H."/>
            <person name="Devos D.P."/>
            <person name="Kaster A.-K."/>
            <person name="Ovreas L."/>
            <person name="Rohde M."/>
            <person name="Galperin M.Y."/>
            <person name="Jogler C."/>
        </authorList>
    </citation>
    <scope>NUCLEOTIDE SEQUENCE [LARGE SCALE GENOMIC DNA]</scope>
    <source>
        <strain evidence="1 2">Pla52n</strain>
    </source>
</reference>
<protein>
    <submittedName>
        <fullName evidence="1">Uncharacterized protein</fullName>
    </submittedName>
</protein>
<dbReference type="EMBL" id="SJPN01000003">
    <property type="protein sequence ID" value="TWU05115.1"/>
    <property type="molecule type" value="Genomic_DNA"/>
</dbReference>
<evidence type="ECO:0000313" key="2">
    <source>
        <dbReference type="Proteomes" id="UP000320176"/>
    </source>
</evidence>
<gene>
    <name evidence="1" type="ORF">Pla52n_31610</name>
</gene>
<evidence type="ECO:0000313" key="1">
    <source>
        <dbReference type="EMBL" id="TWU05115.1"/>
    </source>
</evidence>
<dbReference type="RefSeq" id="WP_197454640.1">
    <property type="nucleotide sequence ID" value="NZ_CP151726.1"/>
</dbReference>
<accession>A0A5C6AYJ0</accession>
<name>A0A5C6AYJ0_9BACT</name>
<proteinExistence type="predicted"/>
<dbReference type="Proteomes" id="UP000320176">
    <property type="component" value="Unassembled WGS sequence"/>
</dbReference>
<dbReference type="AlphaFoldDB" id="A0A5C6AYJ0"/>